<organism evidence="4 5">
    <name type="scientific">Vairimorpha ceranae</name>
    <dbReference type="NCBI Taxonomy" id="40302"/>
    <lineage>
        <taxon>Eukaryota</taxon>
        <taxon>Fungi</taxon>
        <taxon>Fungi incertae sedis</taxon>
        <taxon>Microsporidia</taxon>
        <taxon>Nosematidae</taxon>
        <taxon>Vairimorpha</taxon>
    </lineage>
</organism>
<gene>
    <name evidence="4" type="ORF">AAJ76_3300031516</name>
</gene>
<keyword evidence="5" id="KW-1185">Reference proteome</keyword>
<dbReference type="RefSeq" id="XP_024330828.1">
    <property type="nucleotide sequence ID" value="XM_024475210.1"/>
</dbReference>
<protein>
    <submittedName>
        <fullName evidence="4">Ankyrin repeat-containing protein</fullName>
    </submittedName>
</protein>
<dbReference type="AlphaFoldDB" id="A0A0F9WC40"/>
<dbReference type="OrthoDB" id="194358at2759"/>
<evidence type="ECO:0000256" key="3">
    <source>
        <dbReference type="PROSITE-ProRule" id="PRU00023"/>
    </source>
</evidence>
<dbReference type="PANTHER" id="PTHR24198:SF165">
    <property type="entry name" value="ANKYRIN REPEAT-CONTAINING PROTEIN-RELATED"/>
    <property type="match status" value="1"/>
</dbReference>
<dbReference type="OMA" id="CIRNDFR"/>
<feature type="repeat" description="ANK" evidence="3">
    <location>
        <begin position="304"/>
        <end position="336"/>
    </location>
</feature>
<sequence length="445" mass="52865">MTLNKIKKISRQSVDYSTFIKSDANSNLQKETLLNLYYLTKHYKNHKIQNNENSEKCSYKHVYNVRKRHNLHLLKIALLDNRPFKSSISVDQGFYNLQNFIFLLAMIKKRPEIVYFFLKEGFPKNINNSTFGTDLSPTYFQLACVLSGEIMRLLMDFFPSYSLTYNGLTPQMLLLNKAHFLYDKQEWCFLTTTQYELLNQYKSIKLIKNEENPIFLLDFLCMNNQVDEVRNLLKDYSELITYSKYCFVLNYNFKLMAILAENSINVNQTFCKLTPLHISAYINDINHAITSLMIKMDCNLQDDNGDTPLHIAARLKHYTLLELFIRYGGNVNIKNNEGKTPKDFYDKNRWKMIPPNYNDQDVLVNIADMDYNNPEFHCSSVSMKHIMNIKNFKKPSRFKITSLLSFYSRENEVRKMVQRLNIIERYRYKTFKDLDSRFDQHLYKK</sequence>
<evidence type="ECO:0000256" key="1">
    <source>
        <dbReference type="ARBA" id="ARBA00022737"/>
    </source>
</evidence>
<reference evidence="4 5" key="1">
    <citation type="journal article" date="2015" name="Environ. Microbiol.">
        <title>Genome analyses suggest the presence of polyploidy and recent human-driven expansions in eight global populations of the honeybee pathogen Nosema ceranae.</title>
        <authorList>
            <person name="Pelin A."/>
            <person name="Selman M."/>
            <person name="Aris-Brosou S."/>
            <person name="Farinelli L."/>
            <person name="Corradi N."/>
        </authorList>
    </citation>
    <scope>NUCLEOTIDE SEQUENCE [LARGE SCALE GENOMIC DNA]</scope>
    <source>
        <strain evidence="4 5">PA08 1199</strain>
    </source>
</reference>
<comment type="caution">
    <text evidence="4">The sequence shown here is derived from an EMBL/GenBank/DDBJ whole genome shotgun (WGS) entry which is preliminary data.</text>
</comment>
<dbReference type="Pfam" id="PF12796">
    <property type="entry name" value="Ank_2"/>
    <property type="match status" value="1"/>
</dbReference>
<dbReference type="PROSITE" id="PS50297">
    <property type="entry name" value="ANK_REP_REGION"/>
    <property type="match status" value="1"/>
</dbReference>
<proteinExistence type="predicted"/>
<dbReference type="VEuPathDB" id="MicrosporidiaDB:AAJ76_3300031516"/>
<dbReference type="PANTHER" id="PTHR24198">
    <property type="entry name" value="ANKYRIN REPEAT AND PROTEIN KINASE DOMAIN-CONTAINING PROTEIN"/>
    <property type="match status" value="1"/>
</dbReference>
<keyword evidence="1" id="KW-0677">Repeat</keyword>
<dbReference type="Gene3D" id="1.25.40.20">
    <property type="entry name" value="Ankyrin repeat-containing domain"/>
    <property type="match status" value="1"/>
</dbReference>
<dbReference type="GeneID" id="36320144"/>
<dbReference type="InterPro" id="IPR036770">
    <property type="entry name" value="Ankyrin_rpt-contain_sf"/>
</dbReference>
<keyword evidence="2 3" id="KW-0040">ANK repeat</keyword>
<dbReference type="Proteomes" id="UP000034350">
    <property type="component" value="Unassembled WGS sequence"/>
</dbReference>
<evidence type="ECO:0000313" key="5">
    <source>
        <dbReference type="Proteomes" id="UP000034350"/>
    </source>
</evidence>
<accession>A0A0F9WC40</accession>
<evidence type="ECO:0000313" key="4">
    <source>
        <dbReference type="EMBL" id="KKO75086.1"/>
    </source>
</evidence>
<name>A0A0F9WC40_9MICR</name>
<dbReference type="VEuPathDB" id="MicrosporidiaDB:NCER_100143"/>
<dbReference type="SMART" id="SM00248">
    <property type="entry name" value="ANK"/>
    <property type="match status" value="3"/>
</dbReference>
<dbReference type="InterPro" id="IPR002110">
    <property type="entry name" value="Ankyrin_rpt"/>
</dbReference>
<dbReference type="EMBL" id="JPQZ01000033">
    <property type="protein sequence ID" value="KKO75086.1"/>
    <property type="molecule type" value="Genomic_DNA"/>
</dbReference>
<dbReference type="PROSITE" id="PS50088">
    <property type="entry name" value="ANK_REPEAT"/>
    <property type="match status" value="1"/>
</dbReference>
<evidence type="ECO:0000256" key="2">
    <source>
        <dbReference type="ARBA" id="ARBA00023043"/>
    </source>
</evidence>
<dbReference type="VEuPathDB" id="MicrosporidiaDB:G9O61_00g016310"/>
<dbReference type="SUPFAM" id="SSF48403">
    <property type="entry name" value="Ankyrin repeat"/>
    <property type="match status" value="1"/>
</dbReference>